<dbReference type="SUPFAM" id="SSF56574">
    <property type="entry name" value="Serpins"/>
    <property type="match status" value="1"/>
</dbReference>
<dbReference type="AlphaFoldDB" id="A0A835L6I2"/>
<evidence type="ECO:0000313" key="2">
    <source>
        <dbReference type="Proteomes" id="UP000648187"/>
    </source>
</evidence>
<evidence type="ECO:0000313" key="1">
    <source>
        <dbReference type="EMBL" id="KAF9416206.1"/>
    </source>
</evidence>
<dbReference type="EMBL" id="JACKWZ010000094">
    <property type="protein sequence ID" value="KAF9416206.1"/>
    <property type="molecule type" value="Genomic_DNA"/>
</dbReference>
<dbReference type="InterPro" id="IPR042185">
    <property type="entry name" value="Serpin_sf_2"/>
</dbReference>
<sequence>MKLKKMCMFVYHKLAGDRRRGGGSHHHSATTCFSLCSKRIFQLWKNTCRITFYKIAERLKNVDGCKIKQRIFYSLTMSQPTVRLSKNVVIEKADFSKNENAFTIYVNKYGDLRYHEFSSRTELIFASICTFKSTWPLEPNTGFMKLYNSYNYTQDVNYEGRLLELPLRTEGFKLVLVLPNESTVVKTLFSTLSNQGLAAAINSIQPLFTGKAELMMPISIDVTSRIELNETKLGSPVQYGTITVSDKGAEVRLLTCLYSPASEMVDNEAVTSLQPGQSWPPPPFYFALVYRDTPIFYGDFNKPIIRATDFKNLE</sequence>
<protein>
    <recommendedName>
        <fullName evidence="3">Serpin domain-containing protein</fullName>
    </recommendedName>
</protein>
<accession>A0A835L6I2</accession>
<keyword evidence="2" id="KW-1185">Reference proteome</keyword>
<name>A0A835L6I2_SPOEX</name>
<evidence type="ECO:0008006" key="3">
    <source>
        <dbReference type="Google" id="ProtNLM"/>
    </source>
</evidence>
<dbReference type="Gene3D" id="2.30.39.10">
    <property type="entry name" value="Alpha-1-antitrypsin, domain 1"/>
    <property type="match status" value="1"/>
</dbReference>
<proteinExistence type="predicted"/>
<organism evidence="1 2">
    <name type="scientific">Spodoptera exigua</name>
    <name type="common">Beet armyworm</name>
    <name type="synonym">Noctua fulgens</name>
    <dbReference type="NCBI Taxonomy" id="7107"/>
    <lineage>
        <taxon>Eukaryota</taxon>
        <taxon>Metazoa</taxon>
        <taxon>Ecdysozoa</taxon>
        <taxon>Arthropoda</taxon>
        <taxon>Hexapoda</taxon>
        <taxon>Insecta</taxon>
        <taxon>Pterygota</taxon>
        <taxon>Neoptera</taxon>
        <taxon>Endopterygota</taxon>
        <taxon>Lepidoptera</taxon>
        <taxon>Glossata</taxon>
        <taxon>Ditrysia</taxon>
        <taxon>Noctuoidea</taxon>
        <taxon>Noctuidae</taxon>
        <taxon>Amphipyrinae</taxon>
        <taxon>Spodoptera</taxon>
    </lineage>
</organism>
<dbReference type="InterPro" id="IPR036186">
    <property type="entry name" value="Serpin_sf"/>
</dbReference>
<gene>
    <name evidence="1" type="ORF">HW555_006365</name>
</gene>
<comment type="caution">
    <text evidence="1">The sequence shown here is derived from an EMBL/GenBank/DDBJ whole genome shotgun (WGS) entry which is preliminary data.</text>
</comment>
<dbReference type="Proteomes" id="UP000648187">
    <property type="component" value="Unassembled WGS sequence"/>
</dbReference>
<reference evidence="1" key="1">
    <citation type="submission" date="2020-08" db="EMBL/GenBank/DDBJ databases">
        <title>Spodoptera exigua strain:BAW_Kor-Di-RS1 Genome sequencing and assembly.</title>
        <authorList>
            <person name="Kim J."/>
            <person name="Nam H.Y."/>
            <person name="Kwon M."/>
            <person name="Choi J.H."/>
            <person name="Cho S.R."/>
            <person name="Kim G.-H."/>
        </authorList>
    </citation>
    <scope>NUCLEOTIDE SEQUENCE</scope>
    <source>
        <strain evidence="1">BAW_Kor-Di-RS1</strain>
        <tissue evidence="1">Whole-body</tissue>
    </source>
</reference>